<dbReference type="InterPro" id="IPR014017">
    <property type="entry name" value="DNA_helicase_UvrD-like_C"/>
</dbReference>
<dbReference type="Pfam" id="PF00580">
    <property type="entry name" value="UvrD-helicase"/>
    <property type="match status" value="1"/>
</dbReference>
<dbReference type="InterPro" id="IPR013986">
    <property type="entry name" value="DExx_box_DNA_helicase_dom_sf"/>
</dbReference>
<evidence type="ECO:0000259" key="13">
    <source>
        <dbReference type="PROSITE" id="PS51217"/>
    </source>
</evidence>
<feature type="domain" description="UvrD-like helicase ATP-binding" evidence="12">
    <location>
        <begin position="6"/>
        <end position="294"/>
    </location>
</feature>
<comment type="similarity">
    <text evidence="1">Belongs to the helicase family. UvrD subfamily.</text>
</comment>
<evidence type="ECO:0000256" key="11">
    <source>
        <dbReference type="PROSITE-ProRule" id="PRU00560"/>
    </source>
</evidence>
<dbReference type="GO" id="GO:0000725">
    <property type="term" value="P:recombinational repair"/>
    <property type="evidence" value="ECO:0007669"/>
    <property type="project" value="TreeGrafter"/>
</dbReference>
<dbReference type="PROSITE" id="PS51217">
    <property type="entry name" value="UVRD_HELICASE_CTER"/>
    <property type="match status" value="1"/>
</dbReference>
<dbReference type="Pfam" id="PF13361">
    <property type="entry name" value="UvrD_C"/>
    <property type="match status" value="1"/>
</dbReference>
<keyword evidence="2 11" id="KW-0547">Nucleotide-binding</keyword>
<dbReference type="GO" id="GO:0033202">
    <property type="term" value="C:DNA helicase complex"/>
    <property type="evidence" value="ECO:0007669"/>
    <property type="project" value="TreeGrafter"/>
</dbReference>
<evidence type="ECO:0000256" key="3">
    <source>
        <dbReference type="ARBA" id="ARBA00022801"/>
    </source>
</evidence>
<dbReference type="Proteomes" id="UP000177564">
    <property type="component" value="Unassembled WGS sequence"/>
</dbReference>
<dbReference type="SUPFAM" id="SSF52540">
    <property type="entry name" value="P-loop containing nucleoside triphosphate hydrolases"/>
    <property type="match status" value="1"/>
</dbReference>
<comment type="catalytic activity">
    <reaction evidence="8">
        <text>Couples ATP hydrolysis with the unwinding of duplex DNA by translocating in the 3'-5' direction.</text>
        <dbReference type="EC" id="5.6.2.4"/>
    </reaction>
</comment>
<evidence type="ECO:0000256" key="7">
    <source>
        <dbReference type="ARBA" id="ARBA00023235"/>
    </source>
</evidence>
<dbReference type="PANTHER" id="PTHR11070:SF2">
    <property type="entry name" value="ATP-DEPENDENT DNA HELICASE SRS2"/>
    <property type="match status" value="1"/>
</dbReference>
<dbReference type="EMBL" id="MEWU01000013">
    <property type="protein sequence ID" value="OGC83670.1"/>
    <property type="molecule type" value="Genomic_DNA"/>
</dbReference>
<evidence type="ECO:0000256" key="1">
    <source>
        <dbReference type="ARBA" id="ARBA00009922"/>
    </source>
</evidence>
<dbReference type="GO" id="GO:0005829">
    <property type="term" value="C:cytosol"/>
    <property type="evidence" value="ECO:0007669"/>
    <property type="project" value="TreeGrafter"/>
</dbReference>
<keyword evidence="3 11" id="KW-0378">Hydrolase</keyword>
<reference evidence="14 15" key="1">
    <citation type="journal article" date="2016" name="Nat. Commun.">
        <title>Thousands of microbial genomes shed light on interconnected biogeochemical processes in an aquifer system.</title>
        <authorList>
            <person name="Anantharaman K."/>
            <person name="Brown C.T."/>
            <person name="Hug L.A."/>
            <person name="Sharon I."/>
            <person name="Castelle C.J."/>
            <person name="Probst A.J."/>
            <person name="Thomas B.C."/>
            <person name="Singh A."/>
            <person name="Wilkins M.J."/>
            <person name="Karaoz U."/>
            <person name="Brodie E.L."/>
            <person name="Williams K.H."/>
            <person name="Hubbard S.S."/>
            <person name="Banfield J.F."/>
        </authorList>
    </citation>
    <scope>NUCLEOTIDE SEQUENCE [LARGE SCALE GENOMIC DNA]</scope>
</reference>
<dbReference type="CDD" id="cd17932">
    <property type="entry name" value="DEXQc_UvrD"/>
    <property type="match status" value="1"/>
</dbReference>
<dbReference type="PANTHER" id="PTHR11070">
    <property type="entry name" value="UVRD / RECB / PCRA DNA HELICASE FAMILY MEMBER"/>
    <property type="match status" value="1"/>
</dbReference>
<dbReference type="InterPro" id="IPR000212">
    <property type="entry name" value="DNA_helicase_UvrD/REP"/>
</dbReference>
<protein>
    <recommendedName>
        <fullName evidence="9">DNA 3'-5' helicase</fullName>
        <ecNumber evidence="9">5.6.2.4</ecNumber>
    </recommendedName>
</protein>
<keyword evidence="5 11" id="KW-0067">ATP-binding</keyword>
<evidence type="ECO:0000256" key="5">
    <source>
        <dbReference type="ARBA" id="ARBA00022840"/>
    </source>
</evidence>
<dbReference type="Gene3D" id="1.10.10.160">
    <property type="match status" value="1"/>
</dbReference>
<dbReference type="GO" id="GO:0043138">
    <property type="term" value="F:3'-5' DNA helicase activity"/>
    <property type="evidence" value="ECO:0007669"/>
    <property type="project" value="UniProtKB-EC"/>
</dbReference>
<proteinExistence type="inferred from homology"/>
<dbReference type="InterPro" id="IPR027417">
    <property type="entry name" value="P-loop_NTPase"/>
</dbReference>
<dbReference type="InterPro" id="IPR014016">
    <property type="entry name" value="UvrD-like_ATP-bd"/>
</dbReference>
<dbReference type="GO" id="GO:0016887">
    <property type="term" value="F:ATP hydrolysis activity"/>
    <property type="evidence" value="ECO:0007669"/>
    <property type="project" value="RHEA"/>
</dbReference>
<dbReference type="GO" id="GO:0003677">
    <property type="term" value="F:DNA binding"/>
    <property type="evidence" value="ECO:0007669"/>
    <property type="project" value="UniProtKB-KW"/>
</dbReference>
<evidence type="ECO:0000256" key="4">
    <source>
        <dbReference type="ARBA" id="ARBA00022806"/>
    </source>
</evidence>
<evidence type="ECO:0000256" key="10">
    <source>
        <dbReference type="ARBA" id="ARBA00048988"/>
    </source>
</evidence>
<dbReference type="Gene3D" id="3.40.50.300">
    <property type="entry name" value="P-loop containing nucleotide triphosphate hydrolases"/>
    <property type="match status" value="2"/>
</dbReference>
<dbReference type="CDD" id="cd18807">
    <property type="entry name" value="SF1_C_UvrD"/>
    <property type="match status" value="1"/>
</dbReference>
<evidence type="ECO:0000256" key="8">
    <source>
        <dbReference type="ARBA" id="ARBA00034617"/>
    </source>
</evidence>
<evidence type="ECO:0000313" key="15">
    <source>
        <dbReference type="Proteomes" id="UP000177564"/>
    </source>
</evidence>
<dbReference type="PROSITE" id="PS51198">
    <property type="entry name" value="UVRD_HELICASE_ATP_BIND"/>
    <property type="match status" value="1"/>
</dbReference>
<keyword evidence="7" id="KW-0413">Isomerase</keyword>
<comment type="catalytic activity">
    <reaction evidence="10">
        <text>ATP + H2O = ADP + phosphate + H(+)</text>
        <dbReference type="Rhea" id="RHEA:13065"/>
        <dbReference type="ChEBI" id="CHEBI:15377"/>
        <dbReference type="ChEBI" id="CHEBI:15378"/>
        <dbReference type="ChEBI" id="CHEBI:30616"/>
        <dbReference type="ChEBI" id="CHEBI:43474"/>
        <dbReference type="ChEBI" id="CHEBI:456216"/>
        <dbReference type="EC" id="5.6.2.4"/>
    </reaction>
</comment>
<dbReference type="GO" id="GO:0005524">
    <property type="term" value="F:ATP binding"/>
    <property type="evidence" value="ECO:0007669"/>
    <property type="project" value="UniProtKB-UniRule"/>
</dbReference>
<evidence type="ECO:0000256" key="9">
    <source>
        <dbReference type="ARBA" id="ARBA00034808"/>
    </source>
</evidence>
<feature type="domain" description="UvrD-like helicase C-terminal" evidence="13">
    <location>
        <begin position="295"/>
        <end position="550"/>
    </location>
</feature>
<dbReference type="STRING" id="1797240.A3D68_00645"/>
<dbReference type="AlphaFoldDB" id="A0A1F4XPQ7"/>
<sequence>MSKHLESLNDAQKAAVLHTEGPLLVLAGAGAGKTKVITHRILEIVRGGTAPEEILAVTFTNKAAREMRERVTYLLQTQGGVGVKGSSRHHHNTPFVSTFHSLGLTIIKENAKALGFTRTPAIYDRADSLRAIKAALKSVGMEDIEARAALSFVSRHKGDGVTAEAYAEDSPQGRESALSLAWLAYEKSMRSEGALDFDDLLLCAMHFLRKDTTARERYQTRWRYAHIDEYQDTNNVQAQLATLLVGPQKNICAVGDIDQTIYSWRGAKIRNMLEFEKTYPNARIILLEENYRSTKNILAAANDVIAKNMFRQEKNLFTKNPDGKVLSLYQAFDEVDEASFVVRKVLEQSALGRSPKDFAVLYRANFQSRALEEAFLAAEVPYQVVGTRFFERKEVKDVLALVRAALYDTPQDIARVANVPVRGIGKVTLLKMLAGREGELSGAVREKVAAFRTLLARIKDAAKKLPPSKLVQYVVAESGIERMLKDDKLEGTERLENVRELASLATRYDSLPLGEGVETLLESAALASDQDELKDDKNAVRLMTVHAAKGLEFPIVFITGLEEGLFPYARDPSTSSGQGGATEDKEEERRLMYVAITRAKLEVYLTYAAYRTIFGSKQATLPSQFLSDIPDHLLELETPERLGKTIYLD</sequence>
<keyword evidence="4 11" id="KW-0347">Helicase</keyword>
<dbReference type="EC" id="5.6.2.4" evidence="9"/>
<organism evidence="14 15">
    <name type="scientific">Candidatus Adlerbacteria bacterium RIFCSPHIGHO2_02_FULL_52_17</name>
    <dbReference type="NCBI Taxonomy" id="1797240"/>
    <lineage>
        <taxon>Bacteria</taxon>
        <taxon>Candidatus Adleribacteriota</taxon>
    </lineage>
</organism>
<comment type="caution">
    <text evidence="14">The sequence shown here is derived from an EMBL/GenBank/DDBJ whole genome shotgun (WGS) entry which is preliminary data.</text>
</comment>
<gene>
    <name evidence="14" type="ORF">A3D68_00645</name>
</gene>
<evidence type="ECO:0000256" key="6">
    <source>
        <dbReference type="ARBA" id="ARBA00023125"/>
    </source>
</evidence>
<evidence type="ECO:0000256" key="2">
    <source>
        <dbReference type="ARBA" id="ARBA00022741"/>
    </source>
</evidence>
<feature type="binding site" evidence="11">
    <location>
        <begin position="27"/>
        <end position="34"/>
    </location>
    <ligand>
        <name>ATP</name>
        <dbReference type="ChEBI" id="CHEBI:30616"/>
    </ligand>
</feature>
<accession>A0A1F4XPQ7</accession>
<name>A0A1F4XPQ7_9BACT</name>
<keyword evidence="6" id="KW-0238">DNA-binding</keyword>
<dbReference type="Gene3D" id="1.10.486.10">
    <property type="entry name" value="PCRA, domain 4"/>
    <property type="match status" value="1"/>
</dbReference>
<evidence type="ECO:0000259" key="12">
    <source>
        <dbReference type="PROSITE" id="PS51198"/>
    </source>
</evidence>
<evidence type="ECO:0000313" key="14">
    <source>
        <dbReference type="EMBL" id="OGC83670.1"/>
    </source>
</evidence>